<feature type="transmembrane region" description="Helical" evidence="18">
    <location>
        <begin position="933"/>
        <end position="952"/>
    </location>
</feature>
<dbReference type="Gene3D" id="3.30.430.20">
    <property type="entry name" value="Gnk2 domain, C-X8-C-X2-C motif"/>
    <property type="match status" value="6"/>
</dbReference>
<dbReference type="PROSITE" id="PS00108">
    <property type="entry name" value="PROTEIN_KINASE_ST"/>
    <property type="match status" value="2"/>
</dbReference>
<feature type="binding site" evidence="16">
    <location>
        <position position="1027"/>
    </location>
    <ligand>
        <name>ATP</name>
        <dbReference type="ChEBI" id="CHEBI:30616"/>
    </ligand>
</feature>
<feature type="domain" description="Gnk2-homologous" evidence="21">
    <location>
        <begin position="696"/>
        <end position="797"/>
    </location>
</feature>
<evidence type="ECO:0000256" key="6">
    <source>
        <dbReference type="ARBA" id="ARBA00022737"/>
    </source>
</evidence>
<evidence type="ECO:0000256" key="2">
    <source>
        <dbReference type="ARBA" id="ARBA00022527"/>
    </source>
</evidence>
<keyword evidence="7 16" id="KW-0547">Nucleotide-binding</keyword>
<dbReference type="PANTHER" id="PTHR27002:SF729">
    <property type="entry name" value="CYSTEINE-RICH RECEPTOR-KINASE-LIKE PROTEIN"/>
    <property type="match status" value="1"/>
</dbReference>
<feature type="transmembrane region" description="Helical" evidence="18">
    <location>
        <begin position="266"/>
        <end position="290"/>
    </location>
</feature>
<dbReference type="InterPro" id="IPR001245">
    <property type="entry name" value="Ser-Thr/Tyr_kinase_cat_dom"/>
</dbReference>
<feature type="domain" description="Gnk2-homologous" evidence="21">
    <location>
        <begin position="140"/>
        <end position="244"/>
    </location>
</feature>
<evidence type="ECO:0000256" key="7">
    <source>
        <dbReference type="ARBA" id="ARBA00022741"/>
    </source>
</evidence>
<keyword evidence="4 18" id="KW-0812">Transmembrane</keyword>
<keyword evidence="5 19" id="KW-0732">Signal</keyword>
<keyword evidence="3" id="KW-0808">Transferase</keyword>
<dbReference type="PANTHER" id="PTHR27002">
    <property type="entry name" value="RECEPTOR-LIKE SERINE/THREONINE-PROTEIN KINASE SD1-8"/>
    <property type="match status" value="1"/>
</dbReference>
<protein>
    <recommendedName>
        <fullName evidence="24">Cysteine-rich receptor-like protein kinase</fullName>
    </recommendedName>
</protein>
<dbReference type="FunFam" id="3.30.200.20:FF:000142">
    <property type="entry name" value="Cysteine-rich receptor-like protein kinase 10"/>
    <property type="match status" value="1"/>
</dbReference>
<feature type="domain" description="Gnk2-homologous" evidence="21">
    <location>
        <begin position="30"/>
        <end position="134"/>
    </location>
</feature>
<keyword evidence="9 16" id="KW-0067">ATP-binding</keyword>
<evidence type="ECO:0000256" key="3">
    <source>
        <dbReference type="ARBA" id="ARBA00022679"/>
    </source>
</evidence>
<evidence type="ECO:0000256" key="14">
    <source>
        <dbReference type="ARBA" id="ARBA00047558"/>
    </source>
</evidence>
<accession>A0A0L9U002</accession>
<evidence type="ECO:0000256" key="8">
    <source>
        <dbReference type="ARBA" id="ARBA00022777"/>
    </source>
</evidence>
<feature type="domain" description="Gnk2-homologous" evidence="21">
    <location>
        <begin position="1289"/>
        <end position="1393"/>
    </location>
</feature>
<dbReference type="SUPFAM" id="SSF56112">
    <property type="entry name" value="Protein kinase-like (PK-like)"/>
    <property type="match status" value="3"/>
</dbReference>
<dbReference type="PROSITE" id="PS00107">
    <property type="entry name" value="PROTEIN_KINASE_ATP"/>
    <property type="match status" value="2"/>
</dbReference>
<evidence type="ECO:0000256" key="5">
    <source>
        <dbReference type="ARBA" id="ARBA00022729"/>
    </source>
</evidence>
<dbReference type="CDD" id="cd14066">
    <property type="entry name" value="STKc_IRAK"/>
    <property type="match status" value="2"/>
</dbReference>
<dbReference type="FunFam" id="3.30.430.20:FF:000003">
    <property type="entry name" value="Cysteine-rich RLK (RECEPTOR-like protein kinase) 10"/>
    <property type="match status" value="1"/>
</dbReference>
<dbReference type="PROSITE" id="PS50011">
    <property type="entry name" value="PROTEIN_KINASE_DOM"/>
    <property type="match status" value="2"/>
</dbReference>
<proteinExistence type="predicted"/>
<dbReference type="FunFam" id="1.10.510.10:FF:000129">
    <property type="entry name" value="cysteine-rich receptor-like protein kinase 10"/>
    <property type="match status" value="2"/>
</dbReference>
<evidence type="ECO:0000256" key="1">
    <source>
        <dbReference type="ARBA" id="ARBA00004167"/>
    </source>
</evidence>
<evidence type="ECO:0000256" key="19">
    <source>
        <dbReference type="SAM" id="SignalP"/>
    </source>
</evidence>
<dbReference type="CDD" id="cd23509">
    <property type="entry name" value="Gnk2-like"/>
    <property type="match status" value="6"/>
</dbReference>
<feature type="chain" id="PRO_5005595215" description="Cysteine-rich receptor-like protein kinase" evidence="19">
    <location>
        <begin position="28"/>
        <end position="1554"/>
    </location>
</feature>
<sequence length="1554" mass="171774">MCILKSSSTHLAIIVSLFLFLNSASEAAPTYTTHACTNGSFYLPNTTFQTNLNLLLSSLVSNATLHDGYYLTNISLGAPGEVKGLFLCRGDVTPSVCHDCVAAAADNITRLCTKTTESVIWYDECMVRYSNLSILNNIVPSVDIDSQQSVPDSDSTSFINFLASALNGVVQDAMNSLSGRMFATREANFTSSMNLYALAQCRPDLSAFDCNMCLRGAMSSLGEGKRGARNLLPSCNVRYELYPFYNVFAVSTKPESLSPSSGKNNISIILAIAVPIVVAVLLFIVGVFFLRKRASYKYNNSFGQDSIVEGLSDGDSLQFDLATIEAATNRFSDENKIGKGGFGVVYKGVLPDGQEIAVKRLSVTSLQGAVEFRNEAALVAKLQHRNLVRLLGFCLEGQEKILIYEYIPNKSLDYFLFNSMKQRELDWSQRYKIIVGIARGILYLHEDSQLRIVHRDVKASNVLLDENMNPKISDFGMAKIFQADQTQVNTGRIVGTYGYMSPEYAMRGQFSMKSDVFSFGVLVLEIVSGKKNTDFYQSNHADDLLIFAWKKWTEQTPMEFVDPTLRGSCSRNEVNRCIHIGLLCVQENPSDRPSMATIALMLNSYSVTMSMPRQPASFLRGRNPNRFNRELDSDQSTTDQSTSCSIPYSVNEVSVTESAKVHVHVTMTQTRPCKLRVGKGALQIIWELRINHKAAIYSANFCTDQTFYSSDTKFQSNLNTLLSSLVSNSSLPSNSGFHRASVDDIDGRFLCRGDVNATVCHGCVAAAAANITRLCPNDTESYIWYDECTLIYSNSTFNNDDIVPGITLNDKGSTVNSNQDHFNQLLPNLLNSLEGKALESSMGEKKFAAGAVSVTTAQTLYGMAQCEPDSTSGRCEACFRSAIAAIPTCCNGSGGARLLLPICSIRYQLHPFLYNSTMLIPSSEVPWRGSKSTLMIVAIVLPIAILALFLFIGCCWWRRRQRENREDVQDVNDSVRRYLTEEESLHFDLATIEAATDSFSDEMKIGEGGFGAVYKGTFPNGEEIAVKRLSRTSLQGDREFKNEVLLIAQLQHKNLVRLLGFCMERTERILVYEFIQNSSLDHYLFGHEDHGVLDWARRYRIIVGIARGIQYLHEDSRLKVIHRDLKASNVLLDADMNPKISDFGMAKVFHGDQSQENTRTGRVVGTFGYMSPEYAMHGKFSEKSDVFSFGVLVLEILSGKKNTSYYRSHEDNDDLLSFGILPDGRQIAVKKLSHSSGQGAAEFKNEILLIAKLQHKNLVTLLGFCLEAEEKMLIYEFVPNKSLDYLLFAPVYNYCPTNASYNSTATFETNLKFLLESLVSNISQSDGSYFTAMGLGTTSAASGYFLCRGDVSLATCNDCITTAATEITQLCPNKTESIIWYDECTLRFTNTYFDPASIEPGASLWNGENISTSDLGSFNGTLFGLLDDLVEETANSNSARKFATGDREFAGSSAQRRVYALTECEPSLTSSSCEECLQNAISTLPSCCEGKEGARALLAWCNVRYELFQFYNTNATSPPSSGAGGDSKKANNGNSRVEILAMETTGMPPSEEVV</sequence>
<evidence type="ECO:0008006" key="24">
    <source>
        <dbReference type="Google" id="ProtNLM"/>
    </source>
</evidence>
<dbReference type="GO" id="GO:0009751">
    <property type="term" value="P:response to salicylic acid"/>
    <property type="evidence" value="ECO:0007669"/>
    <property type="project" value="UniProtKB-ARBA"/>
</dbReference>
<keyword evidence="10 18" id="KW-1133">Transmembrane helix</keyword>
<evidence type="ECO:0000256" key="17">
    <source>
        <dbReference type="SAM" id="MobiDB-lite"/>
    </source>
</evidence>
<dbReference type="Gramene" id="KOM36168">
    <property type="protein sequence ID" value="KOM36168"/>
    <property type="gene ID" value="LR48_Vigan02g231800"/>
</dbReference>
<evidence type="ECO:0000256" key="11">
    <source>
        <dbReference type="ARBA" id="ARBA00023136"/>
    </source>
</evidence>
<comment type="catalytic activity">
    <reaction evidence="14">
        <text>L-seryl-[protein] + ATP = O-phospho-L-seryl-[protein] + ADP + H(+)</text>
        <dbReference type="Rhea" id="RHEA:17989"/>
        <dbReference type="Rhea" id="RHEA-COMP:9863"/>
        <dbReference type="Rhea" id="RHEA-COMP:11604"/>
        <dbReference type="ChEBI" id="CHEBI:15378"/>
        <dbReference type="ChEBI" id="CHEBI:29999"/>
        <dbReference type="ChEBI" id="CHEBI:30616"/>
        <dbReference type="ChEBI" id="CHEBI:83421"/>
        <dbReference type="ChEBI" id="CHEBI:456216"/>
    </reaction>
</comment>
<evidence type="ECO:0000313" key="23">
    <source>
        <dbReference type="Proteomes" id="UP000053144"/>
    </source>
</evidence>
<dbReference type="InterPro" id="IPR017441">
    <property type="entry name" value="Protein_kinase_ATP_BS"/>
</dbReference>
<feature type="binding site" evidence="16">
    <location>
        <position position="359"/>
    </location>
    <ligand>
        <name>ATP</name>
        <dbReference type="ChEBI" id="CHEBI:30616"/>
    </ligand>
</feature>
<evidence type="ECO:0000259" key="21">
    <source>
        <dbReference type="PROSITE" id="PS51473"/>
    </source>
</evidence>
<feature type="compositionally biased region" description="Low complexity" evidence="17">
    <location>
        <begin position="634"/>
        <end position="643"/>
    </location>
</feature>
<dbReference type="FunFam" id="3.30.200.20:FF:000924">
    <property type="entry name" value="Uncharacterized protein"/>
    <property type="match status" value="1"/>
</dbReference>
<dbReference type="PROSITE" id="PS51473">
    <property type="entry name" value="GNK2"/>
    <property type="match status" value="6"/>
</dbReference>
<dbReference type="GO" id="GO:0042742">
    <property type="term" value="P:defense response to bacterium"/>
    <property type="evidence" value="ECO:0007669"/>
    <property type="project" value="UniProtKB-ARBA"/>
</dbReference>
<dbReference type="SMART" id="SM00220">
    <property type="entry name" value="S_TKc"/>
    <property type="match status" value="2"/>
</dbReference>
<dbReference type="Gene3D" id="1.10.510.10">
    <property type="entry name" value="Transferase(Phosphotransferase) domain 1"/>
    <property type="match status" value="2"/>
</dbReference>
<evidence type="ECO:0000259" key="20">
    <source>
        <dbReference type="PROSITE" id="PS50011"/>
    </source>
</evidence>
<reference evidence="23" key="1">
    <citation type="journal article" date="2015" name="Proc. Natl. Acad. Sci. U.S.A.">
        <title>Genome sequencing of adzuki bean (Vigna angularis) provides insight into high starch and low fat accumulation and domestication.</title>
        <authorList>
            <person name="Yang K."/>
            <person name="Tian Z."/>
            <person name="Chen C."/>
            <person name="Luo L."/>
            <person name="Zhao B."/>
            <person name="Wang Z."/>
            <person name="Yu L."/>
            <person name="Li Y."/>
            <person name="Sun Y."/>
            <person name="Li W."/>
            <person name="Chen Y."/>
            <person name="Li Y."/>
            <person name="Zhang Y."/>
            <person name="Ai D."/>
            <person name="Zhao J."/>
            <person name="Shang C."/>
            <person name="Ma Y."/>
            <person name="Wu B."/>
            <person name="Wang M."/>
            <person name="Gao L."/>
            <person name="Sun D."/>
            <person name="Zhang P."/>
            <person name="Guo F."/>
            <person name="Wang W."/>
            <person name="Li Y."/>
            <person name="Wang J."/>
            <person name="Varshney R.K."/>
            <person name="Wang J."/>
            <person name="Ling H.Q."/>
            <person name="Wan P."/>
        </authorList>
    </citation>
    <scope>NUCLEOTIDE SEQUENCE</scope>
    <source>
        <strain evidence="23">cv. Jingnong 6</strain>
    </source>
</reference>
<feature type="region of interest" description="Disordered" evidence="17">
    <location>
        <begin position="618"/>
        <end position="644"/>
    </location>
</feature>
<keyword evidence="6" id="KW-0677">Repeat</keyword>
<feature type="region of interest" description="Disordered" evidence="17">
    <location>
        <begin position="1516"/>
        <end position="1554"/>
    </location>
</feature>
<dbReference type="GO" id="GO:0005524">
    <property type="term" value="F:ATP binding"/>
    <property type="evidence" value="ECO:0007669"/>
    <property type="project" value="UniProtKB-UniRule"/>
</dbReference>
<organism evidence="22 23">
    <name type="scientific">Phaseolus angularis</name>
    <name type="common">Azuki bean</name>
    <name type="synonym">Vigna angularis</name>
    <dbReference type="NCBI Taxonomy" id="3914"/>
    <lineage>
        <taxon>Eukaryota</taxon>
        <taxon>Viridiplantae</taxon>
        <taxon>Streptophyta</taxon>
        <taxon>Embryophyta</taxon>
        <taxon>Tracheophyta</taxon>
        <taxon>Spermatophyta</taxon>
        <taxon>Magnoliopsida</taxon>
        <taxon>eudicotyledons</taxon>
        <taxon>Gunneridae</taxon>
        <taxon>Pentapetalae</taxon>
        <taxon>rosids</taxon>
        <taxon>fabids</taxon>
        <taxon>Fabales</taxon>
        <taxon>Fabaceae</taxon>
        <taxon>Papilionoideae</taxon>
        <taxon>50 kb inversion clade</taxon>
        <taxon>NPAAA clade</taxon>
        <taxon>indigoferoid/millettioid clade</taxon>
        <taxon>Phaseoleae</taxon>
        <taxon>Vigna</taxon>
    </lineage>
</organism>
<evidence type="ECO:0000256" key="9">
    <source>
        <dbReference type="ARBA" id="ARBA00022840"/>
    </source>
</evidence>
<dbReference type="InterPro" id="IPR038408">
    <property type="entry name" value="GNK2_sf"/>
</dbReference>
<keyword evidence="8" id="KW-0418">Kinase</keyword>
<dbReference type="OMA" id="WELRINH"/>
<evidence type="ECO:0000256" key="18">
    <source>
        <dbReference type="SAM" id="Phobius"/>
    </source>
</evidence>
<dbReference type="InterPro" id="IPR008271">
    <property type="entry name" value="Ser/Thr_kinase_AS"/>
</dbReference>
<comment type="subcellular location">
    <subcellularLocation>
        <location evidence="1">Membrane</location>
        <topology evidence="1">Single-pass membrane protein</topology>
    </subcellularLocation>
</comment>
<dbReference type="Proteomes" id="UP000053144">
    <property type="component" value="Chromosome 2"/>
</dbReference>
<dbReference type="GO" id="GO:0004674">
    <property type="term" value="F:protein serine/threonine kinase activity"/>
    <property type="evidence" value="ECO:0007669"/>
    <property type="project" value="UniProtKB-KW"/>
</dbReference>
<evidence type="ECO:0000256" key="13">
    <source>
        <dbReference type="ARBA" id="ARBA00023180"/>
    </source>
</evidence>
<feature type="domain" description="Protein kinase" evidence="20">
    <location>
        <begin position="331"/>
        <end position="606"/>
    </location>
</feature>
<evidence type="ECO:0000256" key="15">
    <source>
        <dbReference type="ARBA" id="ARBA00047951"/>
    </source>
</evidence>
<evidence type="ECO:0000256" key="10">
    <source>
        <dbReference type="ARBA" id="ARBA00022989"/>
    </source>
</evidence>
<dbReference type="Pfam" id="PF01657">
    <property type="entry name" value="Stress-antifung"/>
    <property type="match status" value="6"/>
</dbReference>
<dbReference type="Gene3D" id="3.30.200.20">
    <property type="entry name" value="Phosphorylase Kinase, domain 1"/>
    <property type="match status" value="3"/>
</dbReference>
<evidence type="ECO:0000256" key="12">
    <source>
        <dbReference type="ARBA" id="ARBA00023170"/>
    </source>
</evidence>
<feature type="signal peptide" evidence="19">
    <location>
        <begin position="1"/>
        <end position="27"/>
    </location>
</feature>
<evidence type="ECO:0000256" key="4">
    <source>
        <dbReference type="ARBA" id="ARBA00022692"/>
    </source>
</evidence>
<dbReference type="InterPro" id="IPR011009">
    <property type="entry name" value="Kinase-like_dom_sf"/>
</dbReference>
<feature type="domain" description="Protein kinase" evidence="20">
    <location>
        <begin position="999"/>
        <end position="1278"/>
    </location>
</feature>
<dbReference type="EMBL" id="CM003372">
    <property type="protein sequence ID" value="KOM36168.1"/>
    <property type="molecule type" value="Genomic_DNA"/>
</dbReference>
<comment type="catalytic activity">
    <reaction evidence="15">
        <text>L-threonyl-[protein] + ATP = O-phospho-L-threonyl-[protein] + ADP + H(+)</text>
        <dbReference type="Rhea" id="RHEA:46608"/>
        <dbReference type="Rhea" id="RHEA-COMP:11060"/>
        <dbReference type="Rhea" id="RHEA-COMP:11605"/>
        <dbReference type="ChEBI" id="CHEBI:15378"/>
        <dbReference type="ChEBI" id="CHEBI:30013"/>
        <dbReference type="ChEBI" id="CHEBI:30616"/>
        <dbReference type="ChEBI" id="CHEBI:61977"/>
        <dbReference type="ChEBI" id="CHEBI:456216"/>
    </reaction>
</comment>
<dbReference type="FunFam" id="3.30.200.20:FF:000727">
    <property type="entry name" value="Cysteine-rich RLK (RECEPTOR-like protein kinase) 23"/>
    <property type="match status" value="1"/>
</dbReference>
<name>A0A0L9U002_PHAAN</name>
<evidence type="ECO:0000256" key="16">
    <source>
        <dbReference type="PROSITE-ProRule" id="PRU10141"/>
    </source>
</evidence>
<dbReference type="GO" id="GO:0006979">
    <property type="term" value="P:response to oxidative stress"/>
    <property type="evidence" value="ECO:0007669"/>
    <property type="project" value="UniProtKB-ARBA"/>
</dbReference>
<evidence type="ECO:0000313" key="22">
    <source>
        <dbReference type="EMBL" id="KOM36168.1"/>
    </source>
</evidence>
<dbReference type="InterPro" id="IPR000719">
    <property type="entry name" value="Prot_kinase_dom"/>
</dbReference>
<dbReference type="InterPro" id="IPR002902">
    <property type="entry name" value="GNK2"/>
</dbReference>
<keyword evidence="11 18" id="KW-0472">Membrane</keyword>
<dbReference type="Pfam" id="PF07714">
    <property type="entry name" value="PK_Tyr_Ser-Thr"/>
    <property type="match status" value="3"/>
</dbReference>
<keyword evidence="13" id="KW-0325">Glycoprotein</keyword>
<feature type="domain" description="Gnk2-homologous" evidence="21">
    <location>
        <begin position="1398"/>
        <end position="1510"/>
    </location>
</feature>
<keyword evidence="2" id="KW-0723">Serine/threonine-protein kinase</keyword>
<keyword evidence="12" id="KW-0675">Receptor</keyword>
<gene>
    <name evidence="22" type="ORF">LR48_Vigan02g231800</name>
</gene>
<feature type="domain" description="Gnk2-homologous" evidence="21">
    <location>
        <begin position="802"/>
        <end position="912"/>
    </location>
</feature>
<dbReference type="GO" id="GO:0005886">
    <property type="term" value="C:plasma membrane"/>
    <property type="evidence" value="ECO:0007669"/>
    <property type="project" value="TreeGrafter"/>
</dbReference>